<name>A0ABQ8P8K0_9CRYT</name>
<evidence type="ECO:0000256" key="4">
    <source>
        <dbReference type="ARBA" id="ARBA00023242"/>
    </source>
</evidence>
<dbReference type="PANTHER" id="PTHR46094">
    <property type="entry name" value="INTEGRATOR COMPLEX SUBUNIT 9"/>
    <property type="match status" value="1"/>
</dbReference>
<evidence type="ECO:0000313" key="7">
    <source>
        <dbReference type="EMBL" id="KAJ1611361.1"/>
    </source>
</evidence>
<feature type="compositionally biased region" description="Acidic residues" evidence="5">
    <location>
        <begin position="866"/>
        <end position="902"/>
    </location>
</feature>
<dbReference type="Gene3D" id="3.40.50.10890">
    <property type="match status" value="1"/>
</dbReference>
<dbReference type="SMART" id="SM01027">
    <property type="entry name" value="Beta-Casp"/>
    <property type="match status" value="1"/>
</dbReference>
<comment type="subcellular location">
    <subcellularLocation>
        <location evidence="2">Cytoplasm</location>
    </subcellularLocation>
    <subcellularLocation>
        <location evidence="1">Nucleus</location>
    </subcellularLocation>
</comment>
<dbReference type="EMBL" id="JAPCXB010000060">
    <property type="protein sequence ID" value="KAJ1611361.1"/>
    <property type="molecule type" value="Genomic_DNA"/>
</dbReference>
<feature type="compositionally biased region" description="Basic and acidic residues" evidence="5">
    <location>
        <begin position="936"/>
        <end position="964"/>
    </location>
</feature>
<feature type="compositionally biased region" description="Basic and acidic residues" evidence="5">
    <location>
        <begin position="844"/>
        <end position="857"/>
    </location>
</feature>
<dbReference type="InterPro" id="IPR036866">
    <property type="entry name" value="RibonucZ/Hydroxyglut_hydro"/>
</dbReference>
<dbReference type="InterPro" id="IPR027074">
    <property type="entry name" value="Integrator_9su"/>
</dbReference>
<evidence type="ECO:0000313" key="8">
    <source>
        <dbReference type="Proteomes" id="UP001071777"/>
    </source>
</evidence>
<accession>A0ABQ8P8K0</accession>
<feature type="compositionally biased region" description="Basic residues" evidence="5">
    <location>
        <begin position="925"/>
        <end position="935"/>
    </location>
</feature>
<feature type="region of interest" description="Disordered" evidence="5">
    <location>
        <begin position="829"/>
        <end position="964"/>
    </location>
</feature>
<protein>
    <recommendedName>
        <fullName evidence="6">Beta-Casp domain-containing protein</fullName>
    </recommendedName>
</protein>
<keyword evidence="4" id="KW-0539">Nucleus</keyword>
<dbReference type="Proteomes" id="UP001071777">
    <property type="component" value="Unassembled WGS sequence"/>
</dbReference>
<gene>
    <name evidence="7" type="ORF">OJ252_1547</name>
</gene>
<evidence type="ECO:0000256" key="5">
    <source>
        <dbReference type="SAM" id="MobiDB-lite"/>
    </source>
</evidence>
<organism evidence="7 8">
    <name type="scientific">Cryptosporidium canis</name>
    <dbReference type="NCBI Taxonomy" id="195482"/>
    <lineage>
        <taxon>Eukaryota</taxon>
        <taxon>Sar</taxon>
        <taxon>Alveolata</taxon>
        <taxon>Apicomplexa</taxon>
        <taxon>Conoidasida</taxon>
        <taxon>Coccidia</taxon>
        <taxon>Eucoccidiorida</taxon>
        <taxon>Eimeriorina</taxon>
        <taxon>Cryptosporidiidae</taxon>
        <taxon>Cryptosporidium</taxon>
    </lineage>
</organism>
<evidence type="ECO:0000256" key="3">
    <source>
        <dbReference type="ARBA" id="ARBA00022490"/>
    </source>
</evidence>
<comment type="caution">
    <text evidence="7">The sequence shown here is derived from an EMBL/GenBank/DDBJ whole genome shotgun (WGS) entry which is preliminary data.</text>
</comment>
<evidence type="ECO:0000256" key="1">
    <source>
        <dbReference type="ARBA" id="ARBA00004123"/>
    </source>
</evidence>
<evidence type="ECO:0000256" key="2">
    <source>
        <dbReference type="ARBA" id="ARBA00004496"/>
    </source>
</evidence>
<dbReference type="PANTHER" id="PTHR46094:SF1">
    <property type="entry name" value="INTEGRATOR COMPLEX SUBUNIT 9"/>
    <property type="match status" value="1"/>
</dbReference>
<dbReference type="InterPro" id="IPR022712">
    <property type="entry name" value="Beta_Casp"/>
</dbReference>
<dbReference type="SUPFAM" id="SSF56281">
    <property type="entry name" value="Metallo-hydrolase/oxidoreductase"/>
    <property type="match status" value="1"/>
</dbReference>
<proteinExistence type="predicted"/>
<evidence type="ECO:0000259" key="6">
    <source>
        <dbReference type="SMART" id="SM01027"/>
    </source>
</evidence>
<feature type="domain" description="Beta-Casp" evidence="6">
    <location>
        <begin position="559"/>
        <end position="683"/>
    </location>
</feature>
<reference evidence="7" key="1">
    <citation type="submission" date="2022-10" db="EMBL/GenBank/DDBJ databases">
        <title>Adaptive evolution leads to modifications in subtelomeric GC content in a zoonotic Cryptosporidium species.</title>
        <authorList>
            <person name="Li J."/>
            <person name="Feng Y."/>
            <person name="Xiao L."/>
        </authorList>
    </citation>
    <scope>NUCLEOTIDE SEQUENCE</scope>
    <source>
        <strain evidence="7">25894</strain>
    </source>
</reference>
<feature type="compositionally biased region" description="Acidic residues" evidence="5">
    <location>
        <begin position="834"/>
        <end position="843"/>
    </location>
</feature>
<keyword evidence="3" id="KW-0963">Cytoplasm</keyword>
<sequence>MEVFFSPIRIENNENVKFKSCKNFAFIKFYDLNILCDCPLVCKNDLNLESNQELSKQLSLDKLHDDTLFPATFLFNEYHDKKIEKIEIDLILVSNPYGLTGVPFLTHYNDYCNSPNYRDFKNTDNSNTNCKKKREPSEIDYITESEHSSDEEYLKSKYWSIHQWLDHYPSKFEIKYSKLLITPMVYQSGTIYLQQLIEYYTDYRFNNILDPFLRIKTSDIYGIFSSKIFEDDACIDTKDSLKTRHAILSCLTENGPEYFYNKSNSATETKGPQKHNKSKSIFDYKSRNKGPIVPTSVTSSLNAAIYGAIHIFDGNIYQNTPTSIGCNTSNSSTSHPPLLGRATGNELSFYPRSLIDRQLWNYKCIDFEDTNNNSNSDENITFKIQLMNIGQVFHAFKNFSKFSIHPFNSGFSLGSIGFHISAINFDFEPKKTTESLTIIGPTSLEFDRYPAPLYLGDLLNSNNLVFYGGFINKKLETTDHFSLEKKEKTQPSLLPIVKIKEIDQELNIKSEPVTNHQEKPRTETLNYQDQLDNIIQHIYDTLNNHGSALIPVDGYGLLCLEVIEFIGQKISELSMPYQVPMYVVGGGIPTIFINSDICGEWTSPSRTRKALLPNPKPPFIFSFLKKSNRLYAFHTIGELSTVYREPAIFFATNSNLKFGPSCDLFRMLNNNPNNSLIIIDSFIDFDKFIKDFKKKPILKVIHSPVYIEPNIYKLIENIIPYFNQCEEKFNFIIPNNNDSESILYNDPFIRDDNYLNFGKYIKFIPITNKIVFNSKNKIFGITGDWIPATIFAHLLDDIEDMQINPNLSVAKLKSSFKLKHDILLIEQETHSDDLESDSSENDSESDKPDDSKPDYHHSNIKTQQESECESDSENESESELESESESESESELESESENESDLAMECGYEFGSGSEYESDYERKQKLNKKRKHRLDHKHDLINKSKQKQEPEHEQEPKPKLEQEPEHVCFVDDINDLFDDFSDLYFNMDEQPLLFGKITLKSLINELKNKKLDEISITYDDNFCDEKVISVSIQSIECKIIIFSSNNFMINSSNHKSRELVYDIISSLLVSA</sequence>
<keyword evidence="8" id="KW-1185">Reference proteome</keyword>